<protein>
    <recommendedName>
        <fullName evidence="4">XRE family transcriptional regulator</fullName>
    </recommendedName>
</protein>
<proteinExistence type="predicted"/>
<feature type="region of interest" description="Disordered" evidence="1">
    <location>
        <begin position="1"/>
        <end position="21"/>
    </location>
</feature>
<evidence type="ECO:0000313" key="2">
    <source>
        <dbReference type="EMBL" id="QXJ21961.1"/>
    </source>
</evidence>
<evidence type="ECO:0000256" key="1">
    <source>
        <dbReference type="SAM" id="MobiDB-lite"/>
    </source>
</evidence>
<gene>
    <name evidence="2" type="ORF">AGRA3207_002879</name>
</gene>
<evidence type="ECO:0008006" key="4">
    <source>
        <dbReference type="Google" id="ProtNLM"/>
    </source>
</evidence>
<dbReference type="EMBL" id="CP059572">
    <property type="protein sequence ID" value="QXJ21961.1"/>
    <property type="molecule type" value="Genomic_DNA"/>
</dbReference>
<keyword evidence="3" id="KW-1185">Reference proteome</keyword>
<name>A0ABX8QTA8_9ACTN</name>
<dbReference type="Gene3D" id="1.25.40.10">
    <property type="entry name" value="Tetratricopeptide repeat domain"/>
    <property type="match status" value="1"/>
</dbReference>
<sequence>MTEEELFPEPPLSKGQGISSGEVDASVIPDVNVDIQAPPLPWEDDMERRVLLQLATLGISVGTLGSTGEPVRQLLALALNSEPRDLDDWHLTVSDHLHAVRTRPPAKVRDGLVVNLIAVQRQLQDTESRELGVLIELRRVVAALTVLYANTLTRLGDDDAAIHWWRTAKTAADATGDLDLRLGVRATEAGHGLYGQRDPATVLNLIDQAQRITGHSPRRALIARAQALAFTSLGRHVDARRALRTHLRLAETASEAQGIMADYWDNCQSDWAELQIYAAIGDEPKADRAAEHNLARISDHQYVPMIHLQRALCTMIKGGTDHGVKRATEIFAALPPAELSHMITETGKRVLRAVPVEQRDRPTVRELHALISA</sequence>
<dbReference type="RefSeq" id="WP_231335149.1">
    <property type="nucleotide sequence ID" value="NZ_CP059572.1"/>
</dbReference>
<dbReference type="Proteomes" id="UP001049518">
    <property type="component" value="Chromosome"/>
</dbReference>
<dbReference type="InterPro" id="IPR011990">
    <property type="entry name" value="TPR-like_helical_dom_sf"/>
</dbReference>
<reference evidence="2" key="1">
    <citation type="submission" date="2020-07" db="EMBL/GenBank/DDBJ databases">
        <authorList>
            <person name="Tarantini F.S."/>
            <person name="Hong K.W."/>
            <person name="Chan K.G."/>
        </authorList>
    </citation>
    <scope>NUCLEOTIDE SEQUENCE</scope>
    <source>
        <strain evidence="2">32-07</strain>
    </source>
</reference>
<dbReference type="SUPFAM" id="SSF48452">
    <property type="entry name" value="TPR-like"/>
    <property type="match status" value="1"/>
</dbReference>
<evidence type="ECO:0000313" key="3">
    <source>
        <dbReference type="Proteomes" id="UP001049518"/>
    </source>
</evidence>
<organism evidence="2 3">
    <name type="scientific">Actinomadura graeca</name>
    <dbReference type="NCBI Taxonomy" id="2750812"/>
    <lineage>
        <taxon>Bacteria</taxon>
        <taxon>Bacillati</taxon>
        <taxon>Actinomycetota</taxon>
        <taxon>Actinomycetes</taxon>
        <taxon>Streptosporangiales</taxon>
        <taxon>Thermomonosporaceae</taxon>
        <taxon>Actinomadura</taxon>
    </lineage>
</organism>
<accession>A0ABX8QTA8</accession>